<evidence type="ECO:0008006" key="12">
    <source>
        <dbReference type="Google" id="ProtNLM"/>
    </source>
</evidence>
<dbReference type="InterPro" id="IPR044068">
    <property type="entry name" value="CB"/>
</dbReference>
<dbReference type="GO" id="GO:0003677">
    <property type="term" value="F:DNA binding"/>
    <property type="evidence" value="ECO:0007669"/>
    <property type="project" value="UniProtKB-KW"/>
</dbReference>
<evidence type="ECO:0000259" key="10">
    <source>
        <dbReference type="PROSITE" id="PS51900"/>
    </source>
</evidence>
<evidence type="ECO:0000256" key="7">
    <source>
        <dbReference type="ARBA" id="ARBA00023172"/>
    </source>
</evidence>
<dbReference type="Pfam" id="PF00589">
    <property type="entry name" value="Phage_integrase"/>
    <property type="match status" value="1"/>
</dbReference>
<dbReference type="PROSITE" id="PS51900">
    <property type="entry name" value="CB"/>
    <property type="match status" value="1"/>
</dbReference>
<dbReference type="PANTHER" id="PTHR30349:SF77">
    <property type="entry name" value="TYROSINE RECOMBINASE XERC"/>
    <property type="match status" value="1"/>
</dbReference>
<dbReference type="Pfam" id="PF02899">
    <property type="entry name" value="Phage_int_SAM_1"/>
    <property type="match status" value="1"/>
</dbReference>
<keyword evidence="7" id="KW-0233">DNA recombination</keyword>
<comment type="subcellular location">
    <subcellularLocation>
        <location evidence="1">Cytoplasm</location>
    </subcellularLocation>
</comment>
<name>A0A382V3V0_9ZZZZ</name>
<protein>
    <recommendedName>
        <fullName evidence="12">Tyr recombinase domain-containing protein</fullName>
    </recommendedName>
</protein>
<evidence type="ECO:0000313" key="11">
    <source>
        <dbReference type="EMBL" id="SVD40715.1"/>
    </source>
</evidence>
<evidence type="ECO:0000256" key="5">
    <source>
        <dbReference type="ARBA" id="ARBA00022908"/>
    </source>
</evidence>
<dbReference type="InterPro" id="IPR010998">
    <property type="entry name" value="Integrase_recombinase_N"/>
</dbReference>
<dbReference type="EMBL" id="UINC01148686">
    <property type="protein sequence ID" value="SVD40715.1"/>
    <property type="molecule type" value="Genomic_DNA"/>
</dbReference>
<feature type="domain" description="Tyr recombinase" evidence="9">
    <location>
        <begin position="84"/>
        <end position="183"/>
    </location>
</feature>
<dbReference type="GO" id="GO:0006310">
    <property type="term" value="P:DNA recombination"/>
    <property type="evidence" value="ECO:0007669"/>
    <property type="project" value="UniProtKB-KW"/>
</dbReference>
<proteinExistence type="predicted"/>
<reference evidence="11" key="1">
    <citation type="submission" date="2018-05" db="EMBL/GenBank/DDBJ databases">
        <authorList>
            <person name="Lanie J.A."/>
            <person name="Ng W.-L."/>
            <person name="Kazmierczak K.M."/>
            <person name="Andrzejewski T.M."/>
            <person name="Davidsen T.M."/>
            <person name="Wayne K.J."/>
            <person name="Tettelin H."/>
            <person name="Glass J.I."/>
            <person name="Rusch D."/>
            <person name="Podicherti R."/>
            <person name="Tsui H.-C.T."/>
            <person name="Winkler M.E."/>
        </authorList>
    </citation>
    <scope>NUCLEOTIDE SEQUENCE</scope>
</reference>
<feature type="domain" description="Core-binding (CB)" evidence="10">
    <location>
        <begin position="1"/>
        <end position="63"/>
    </location>
</feature>
<dbReference type="InterPro" id="IPR050090">
    <property type="entry name" value="Tyrosine_recombinase_XerCD"/>
</dbReference>
<feature type="non-terminal residue" evidence="11">
    <location>
        <position position="183"/>
    </location>
</feature>
<dbReference type="Gene3D" id="1.10.443.10">
    <property type="entry name" value="Intergrase catalytic core"/>
    <property type="match status" value="1"/>
</dbReference>
<dbReference type="GO" id="GO:0015074">
    <property type="term" value="P:DNA integration"/>
    <property type="evidence" value="ECO:0007669"/>
    <property type="project" value="UniProtKB-KW"/>
</dbReference>
<dbReference type="InterPro" id="IPR004107">
    <property type="entry name" value="Integrase_SAM-like_N"/>
</dbReference>
<evidence type="ECO:0000256" key="3">
    <source>
        <dbReference type="ARBA" id="ARBA00022618"/>
    </source>
</evidence>
<evidence type="ECO:0000256" key="8">
    <source>
        <dbReference type="ARBA" id="ARBA00023306"/>
    </source>
</evidence>
<dbReference type="PANTHER" id="PTHR30349">
    <property type="entry name" value="PHAGE INTEGRASE-RELATED"/>
    <property type="match status" value="1"/>
</dbReference>
<gene>
    <name evidence="11" type="ORF">METZ01_LOCUS393569</name>
</gene>
<evidence type="ECO:0000256" key="2">
    <source>
        <dbReference type="ARBA" id="ARBA00022490"/>
    </source>
</evidence>
<dbReference type="GO" id="GO:0007059">
    <property type="term" value="P:chromosome segregation"/>
    <property type="evidence" value="ECO:0007669"/>
    <property type="project" value="UniProtKB-KW"/>
</dbReference>
<keyword evidence="5" id="KW-0229">DNA integration</keyword>
<keyword evidence="4" id="KW-0159">Chromosome partition</keyword>
<dbReference type="PROSITE" id="PS51898">
    <property type="entry name" value="TYR_RECOMBINASE"/>
    <property type="match status" value="1"/>
</dbReference>
<sequence>LRAYTKDLNDFILFIEKESVQSLIDVKKQHIHQFLYYLSLKKHGESTVARKLASIKSLFNFLIRKKILKNNIVKSISSPKIDKKLPIFLTQDKMSLLLDLPNASNFKESRNILILELFYSTGVRISELIKIKLEDINYENNSINILGKGNKQRLVIIGNYAKKRLLDFLNYHKDIKTGYLFRN</sequence>
<evidence type="ECO:0000259" key="9">
    <source>
        <dbReference type="PROSITE" id="PS51898"/>
    </source>
</evidence>
<dbReference type="InterPro" id="IPR002104">
    <property type="entry name" value="Integrase_catalytic"/>
</dbReference>
<keyword evidence="2" id="KW-0963">Cytoplasm</keyword>
<accession>A0A382V3V0</accession>
<evidence type="ECO:0000256" key="1">
    <source>
        <dbReference type="ARBA" id="ARBA00004496"/>
    </source>
</evidence>
<evidence type="ECO:0000256" key="4">
    <source>
        <dbReference type="ARBA" id="ARBA00022829"/>
    </source>
</evidence>
<keyword evidence="3" id="KW-0132">Cell division</keyword>
<dbReference type="Gene3D" id="1.10.150.130">
    <property type="match status" value="1"/>
</dbReference>
<dbReference type="GO" id="GO:0051301">
    <property type="term" value="P:cell division"/>
    <property type="evidence" value="ECO:0007669"/>
    <property type="project" value="UniProtKB-KW"/>
</dbReference>
<evidence type="ECO:0000256" key="6">
    <source>
        <dbReference type="ARBA" id="ARBA00023125"/>
    </source>
</evidence>
<feature type="non-terminal residue" evidence="11">
    <location>
        <position position="1"/>
    </location>
</feature>
<dbReference type="SUPFAM" id="SSF56349">
    <property type="entry name" value="DNA breaking-rejoining enzymes"/>
    <property type="match status" value="1"/>
</dbReference>
<dbReference type="AlphaFoldDB" id="A0A382V3V0"/>
<organism evidence="11">
    <name type="scientific">marine metagenome</name>
    <dbReference type="NCBI Taxonomy" id="408172"/>
    <lineage>
        <taxon>unclassified sequences</taxon>
        <taxon>metagenomes</taxon>
        <taxon>ecological metagenomes</taxon>
    </lineage>
</organism>
<keyword evidence="8" id="KW-0131">Cell cycle</keyword>
<dbReference type="InterPro" id="IPR011010">
    <property type="entry name" value="DNA_brk_join_enz"/>
</dbReference>
<dbReference type="InterPro" id="IPR013762">
    <property type="entry name" value="Integrase-like_cat_sf"/>
</dbReference>
<keyword evidence="6" id="KW-0238">DNA-binding</keyword>
<dbReference type="GO" id="GO:0005737">
    <property type="term" value="C:cytoplasm"/>
    <property type="evidence" value="ECO:0007669"/>
    <property type="project" value="UniProtKB-SubCell"/>
</dbReference>